<gene>
    <name evidence="4" type="ORF">E1B28_013608</name>
</gene>
<organism evidence="4 5">
    <name type="scientific">Marasmius oreades</name>
    <name type="common">fairy-ring Marasmius</name>
    <dbReference type="NCBI Taxonomy" id="181124"/>
    <lineage>
        <taxon>Eukaryota</taxon>
        <taxon>Fungi</taxon>
        <taxon>Dikarya</taxon>
        <taxon>Basidiomycota</taxon>
        <taxon>Agaricomycotina</taxon>
        <taxon>Agaricomycetes</taxon>
        <taxon>Agaricomycetidae</taxon>
        <taxon>Agaricales</taxon>
        <taxon>Marasmiineae</taxon>
        <taxon>Marasmiaceae</taxon>
        <taxon>Marasmius</taxon>
    </lineage>
</organism>
<feature type="compositionally biased region" description="Basic and acidic residues" evidence="2">
    <location>
        <begin position="242"/>
        <end position="253"/>
    </location>
</feature>
<dbReference type="AlphaFoldDB" id="A0A9P7RQ71"/>
<protein>
    <recommendedName>
        <fullName evidence="3">RRM domain-containing protein</fullName>
    </recommendedName>
</protein>
<dbReference type="GeneID" id="66082683"/>
<dbReference type="Proteomes" id="UP001049176">
    <property type="component" value="Chromosome 9"/>
</dbReference>
<feature type="compositionally biased region" description="Basic and acidic residues" evidence="2">
    <location>
        <begin position="101"/>
        <end position="190"/>
    </location>
</feature>
<feature type="compositionally biased region" description="Basic and acidic residues" evidence="2">
    <location>
        <begin position="206"/>
        <end position="228"/>
    </location>
</feature>
<dbReference type="InterPro" id="IPR012677">
    <property type="entry name" value="Nucleotide-bd_a/b_plait_sf"/>
</dbReference>
<dbReference type="InterPro" id="IPR035979">
    <property type="entry name" value="RBD_domain_sf"/>
</dbReference>
<reference evidence="4" key="1">
    <citation type="journal article" date="2021" name="Genome Biol. Evol.">
        <title>The assembled and annotated genome of the fairy-ring fungus Marasmius oreades.</title>
        <authorList>
            <person name="Hiltunen M."/>
            <person name="Ament-Velasquez S.L."/>
            <person name="Johannesson H."/>
        </authorList>
    </citation>
    <scope>NUCLEOTIDE SEQUENCE</scope>
    <source>
        <strain evidence="4">03SP1</strain>
    </source>
</reference>
<dbReference type="OrthoDB" id="5970at2759"/>
<dbReference type="SMART" id="SM00360">
    <property type="entry name" value="RRM"/>
    <property type="match status" value="1"/>
</dbReference>
<evidence type="ECO:0000313" key="4">
    <source>
        <dbReference type="EMBL" id="KAG7087660.1"/>
    </source>
</evidence>
<dbReference type="SUPFAM" id="SSF54928">
    <property type="entry name" value="RNA-binding domain, RBD"/>
    <property type="match status" value="1"/>
</dbReference>
<evidence type="ECO:0000256" key="1">
    <source>
        <dbReference type="PROSITE-ProRule" id="PRU00176"/>
    </source>
</evidence>
<evidence type="ECO:0000259" key="3">
    <source>
        <dbReference type="PROSITE" id="PS50102"/>
    </source>
</evidence>
<name>A0A9P7RQ71_9AGAR</name>
<dbReference type="KEGG" id="more:E1B28_013608"/>
<dbReference type="PROSITE" id="PS50102">
    <property type="entry name" value="RRM"/>
    <property type="match status" value="1"/>
</dbReference>
<accession>A0A9P7RQ71</accession>
<feature type="domain" description="RRM" evidence="3">
    <location>
        <begin position="3"/>
        <end position="82"/>
    </location>
</feature>
<evidence type="ECO:0000256" key="2">
    <source>
        <dbReference type="SAM" id="MobiDB-lite"/>
    </source>
</evidence>
<keyword evidence="5" id="KW-1185">Reference proteome</keyword>
<keyword evidence="1" id="KW-0694">RNA-binding</keyword>
<dbReference type="Pfam" id="PF00076">
    <property type="entry name" value="RRM_1"/>
    <property type="match status" value="1"/>
</dbReference>
<evidence type="ECO:0000313" key="5">
    <source>
        <dbReference type="Proteomes" id="UP001049176"/>
    </source>
</evidence>
<dbReference type="EMBL" id="CM032189">
    <property type="protein sequence ID" value="KAG7087660.1"/>
    <property type="molecule type" value="Genomic_DNA"/>
</dbReference>
<sequence length="262" mass="31287">MRRILFVRGFFPTTRARDLAHEFERYGPLVRCDVPAPRNPHASHSPYAFVEFRSNRDAEDAYHEMDGRQFEGARLSVEWAKNPPSSVWRFDRRTSPPHRSSRSDRDRDRSRSPRRNDRDRDRYTDEKRDRFVDDRESRRGDRYADDRDRRDRGDRDRERDRYPDDSRDRRDRERYDDRGDRGRGRGERERRRSSRSPPLASVNGDRYAERPAERRRSLSPTDRRDRARTPPPPPMAMAMAADIRDSRDGRGDRAVTPTGYAH</sequence>
<feature type="region of interest" description="Disordered" evidence="2">
    <location>
        <begin position="86"/>
        <end position="262"/>
    </location>
</feature>
<proteinExistence type="predicted"/>
<dbReference type="GO" id="GO:0003723">
    <property type="term" value="F:RNA binding"/>
    <property type="evidence" value="ECO:0007669"/>
    <property type="project" value="UniProtKB-UniRule"/>
</dbReference>
<comment type="caution">
    <text evidence="4">The sequence shown here is derived from an EMBL/GenBank/DDBJ whole genome shotgun (WGS) entry which is preliminary data.</text>
</comment>
<dbReference type="RefSeq" id="XP_043004131.1">
    <property type="nucleotide sequence ID" value="XM_043158776.1"/>
</dbReference>
<dbReference type="PANTHER" id="PTHR23147">
    <property type="entry name" value="SERINE/ARGININE RICH SPLICING FACTOR"/>
    <property type="match status" value="1"/>
</dbReference>
<dbReference type="Gene3D" id="3.30.70.330">
    <property type="match status" value="1"/>
</dbReference>
<dbReference type="InterPro" id="IPR000504">
    <property type="entry name" value="RRM_dom"/>
</dbReference>
<dbReference type="InterPro" id="IPR050907">
    <property type="entry name" value="SRSF"/>
</dbReference>